<dbReference type="InterPro" id="IPR027417">
    <property type="entry name" value="P-loop_NTPase"/>
</dbReference>
<dbReference type="Gene3D" id="3.40.50.300">
    <property type="entry name" value="P-loop containing nucleotide triphosphate hydrolases"/>
    <property type="match status" value="1"/>
</dbReference>
<dbReference type="InterPro" id="IPR050678">
    <property type="entry name" value="DNA_Partitioning_ATPase"/>
</dbReference>
<name>A0AAU8LQQ8_9BACT</name>
<accession>A0AAU8LQQ8</accession>
<reference evidence="2" key="2">
    <citation type="submission" date="2024-06" db="EMBL/GenBank/DDBJ databases">
        <authorList>
            <person name="Plum-Jensen L.E."/>
            <person name="Schramm A."/>
            <person name="Marshall I.P.G."/>
        </authorList>
    </citation>
    <scope>NUCLEOTIDE SEQUENCE</scope>
    <source>
        <strain evidence="2">Rat1</strain>
    </source>
</reference>
<sequence>MAKVVGFISEKGGVGKTTACYHLAVALQRYHYKKILVVDTDYQRGGITCRFVPSMLESFRTGRIEGGSTLFDKYQQLYSDTIFNATVKLLPVFENNIDLLPADPRLSQVAVEKMPASNNIKENNRRLYKHLSVLRDVLSQFYTKFDYILIDSHPELSDLLRSVVFACDYCVSPVKLDLQSTIGVPSAMQCIQEVNEDMNMIQSALDEIPKYQPTFFAGAIGMMAREWGGILKSTERTEFLRLQRTGEVFDTYITEGDGLRQAAENRCPVYDISGPNADKQSGQFKNLTEEFLKRCP</sequence>
<reference evidence="2" key="1">
    <citation type="journal article" date="2024" name="Syst. Appl. Microbiol.">
        <title>First single-strain enrichments of Electrothrix cable bacteria, description of E. aestuarii sp. nov. and E. rattekaaiensis sp. nov., and proposal of a cable bacteria taxonomy following the rules of the SeqCode.</title>
        <authorList>
            <person name="Plum-Jensen L.E."/>
            <person name="Schramm A."/>
            <person name="Marshall I.P.G."/>
        </authorList>
    </citation>
    <scope>NUCLEOTIDE SEQUENCE</scope>
    <source>
        <strain evidence="2">Rat1</strain>
    </source>
</reference>
<protein>
    <submittedName>
        <fullName evidence="2">ParA family protein</fullName>
    </submittedName>
</protein>
<dbReference type="PANTHER" id="PTHR13696">
    <property type="entry name" value="P-LOOP CONTAINING NUCLEOSIDE TRIPHOSPHATE HYDROLASE"/>
    <property type="match status" value="1"/>
</dbReference>
<evidence type="ECO:0000313" key="2">
    <source>
        <dbReference type="EMBL" id="XCN71519.1"/>
    </source>
</evidence>
<dbReference type="EMBL" id="CP159373">
    <property type="protein sequence ID" value="XCN71519.1"/>
    <property type="molecule type" value="Genomic_DNA"/>
</dbReference>
<dbReference type="KEGG" id="eaj:Q3M24_14490"/>
<proteinExistence type="predicted"/>
<dbReference type="SUPFAM" id="SSF52540">
    <property type="entry name" value="P-loop containing nucleoside triphosphate hydrolases"/>
    <property type="match status" value="1"/>
</dbReference>
<dbReference type="PANTHER" id="PTHR13696:SF99">
    <property type="entry name" value="COBYRINIC ACID AC-DIAMIDE SYNTHASE"/>
    <property type="match status" value="1"/>
</dbReference>
<dbReference type="AlphaFoldDB" id="A0AAU8LQQ8"/>
<dbReference type="Pfam" id="PF13614">
    <property type="entry name" value="AAA_31"/>
    <property type="match status" value="1"/>
</dbReference>
<feature type="domain" description="AAA" evidence="1">
    <location>
        <begin position="3"/>
        <end position="199"/>
    </location>
</feature>
<evidence type="ECO:0000259" key="1">
    <source>
        <dbReference type="Pfam" id="PF13614"/>
    </source>
</evidence>
<organism evidence="2">
    <name type="scientific">Candidatus Electrothrix aestuarii</name>
    <dbReference type="NCBI Taxonomy" id="3062594"/>
    <lineage>
        <taxon>Bacteria</taxon>
        <taxon>Pseudomonadati</taxon>
        <taxon>Thermodesulfobacteriota</taxon>
        <taxon>Desulfobulbia</taxon>
        <taxon>Desulfobulbales</taxon>
        <taxon>Desulfobulbaceae</taxon>
        <taxon>Candidatus Electrothrix</taxon>
    </lineage>
</organism>
<gene>
    <name evidence="2" type="ORF">Q3M24_14490</name>
</gene>
<dbReference type="CDD" id="cd02042">
    <property type="entry name" value="ParAB_family"/>
    <property type="match status" value="1"/>
</dbReference>
<dbReference type="InterPro" id="IPR025669">
    <property type="entry name" value="AAA_dom"/>
</dbReference>